<dbReference type="Pfam" id="PF13474">
    <property type="entry name" value="SnoaL_3"/>
    <property type="match status" value="1"/>
</dbReference>
<dbReference type="STRING" id="1844.UG56_013135"/>
<evidence type="ECO:0000313" key="3">
    <source>
        <dbReference type="Proteomes" id="UP000033772"/>
    </source>
</evidence>
<dbReference type="AlphaFoldDB" id="A0A1J4N4E5"/>
<evidence type="ECO:0000313" key="2">
    <source>
        <dbReference type="EMBL" id="OIJ26422.1"/>
    </source>
</evidence>
<keyword evidence="3" id="KW-1185">Reference proteome</keyword>
<dbReference type="EMBL" id="JZDQ02000016">
    <property type="protein sequence ID" value="OIJ26422.1"/>
    <property type="molecule type" value="Genomic_DNA"/>
</dbReference>
<evidence type="ECO:0000259" key="1">
    <source>
        <dbReference type="Pfam" id="PF13474"/>
    </source>
</evidence>
<dbReference type="RefSeq" id="WP_045549755.1">
    <property type="nucleotide sequence ID" value="NZ_JZDQ02000016.1"/>
</dbReference>
<dbReference type="OrthoDB" id="8420006at2"/>
<dbReference type="Gene3D" id="3.10.450.50">
    <property type="match status" value="1"/>
</dbReference>
<reference evidence="2" key="1">
    <citation type="submission" date="2016-10" db="EMBL/GenBank/DDBJ databases">
        <title>Draft Genome Sequence of Nocardioides luteus Strain BAFB, an Alkane-Degrading Bacterium Isolated from JP-7 Polluted Soil.</title>
        <authorList>
            <person name="Brown L."/>
            <person name="Ruiz O.N."/>
            <person name="Gunasekera T."/>
        </authorList>
    </citation>
    <scope>NUCLEOTIDE SEQUENCE [LARGE SCALE GENOMIC DNA]</scope>
    <source>
        <strain evidence="2">BAFB</strain>
    </source>
</reference>
<gene>
    <name evidence="2" type="ORF">UG56_013135</name>
</gene>
<dbReference type="Proteomes" id="UP000033772">
    <property type="component" value="Unassembled WGS sequence"/>
</dbReference>
<dbReference type="InterPro" id="IPR037401">
    <property type="entry name" value="SnoaL-like"/>
</dbReference>
<proteinExistence type="predicted"/>
<name>A0A1J4N4E5_9ACTN</name>
<feature type="domain" description="SnoaL-like" evidence="1">
    <location>
        <begin position="16"/>
        <end position="135"/>
    </location>
</feature>
<accession>A0A1J4N4E5</accession>
<organism evidence="2 3">
    <name type="scientific">Nocardioides luteus</name>
    <dbReference type="NCBI Taxonomy" id="1844"/>
    <lineage>
        <taxon>Bacteria</taxon>
        <taxon>Bacillati</taxon>
        <taxon>Actinomycetota</taxon>
        <taxon>Actinomycetes</taxon>
        <taxon>Propionibacteriales</taxon>
        <taxon>Nocardioidaceae</taxon>
        <taxon>Nocardioides</taxon>
    </lineage>
</organism>
<comment type="caution">
    <text evidence="2">The sequence shown here is derived from an EMBL/GenBank/DDBJ whole genome shotgun (WGS) entry which is preliminary data.</text>
</comment>
<dbReference type="SUPFAM" id="SSF54427">
    <property type="entry name" value="NTF2-like"/>
    <property type="match status" value="1"/>
</dbReference>
<sequence length="141" mass="15300">MSTITAPSATLTESQVHEAADRLVAAFAATDTAAYFACFAPEASFVFHTEPRRLDDRAAYQRLWAAWVAEGWRVESCRSSARLVQVHGDTAVLSHDVLTTTSTGGPAGTTTRERETIVFRLVDGELLAVHEHLSAQPGEDI</sequence>
<dbReference type="InterPro" id="IPR032710">
    <property type="entry name" value="NTF2-like_dom_sf"/>
</dbReference>
<protein>
    <submittedName>
        <fullName evidence="2">DUF4440 domain-containing protein</fullName>
    </submittedName>
</protein>